<comment type="caution">
    <text evidence="2">The sequence shown here is derived from an EMBL/GenBank/DDBJ whole genome shotgun (WGS) entry which is preliminary data.</text>
</comment>
<organism evidence="2 3">
    <name type="scientific">Pyrodictium occultum</name>
    <dbReference type="NCBI Taxonomy" id="2309"/>
    <lineage>
        <taxon>Archaea</taxon>
        <taxon>Thermoproteota</taxon>
        <taxon>Thermoprotei</taxon>
        <taxon>Desulfurococcales</taxon>
        <taxon>Pyrodictiaceae</taxon>
        <taxon>Pyrodictium</taxon>
    </lineage>
</organism>
<dbReference type="InterPro" id="IPR007404">
    <property type="entry name" value="YdjM-like"/>
</dbReference>
<proteinExistence type="predicted"/>
<feature type="transmembrane region" description="Helical" evidence="1">
    <location>
        <begin position="87"/>
        <end position="103"/>
    </location>
</feature>
<name>A0A0V8RUF1_PYROC</name>
<dbReference type="Proteomes" id="UP000053352">
    <property type="component" value="Unassembled WGS sequence"/>
</dbReference>
<evidence type="ECO:0008006" key="4">
    <source>
        <dbReference type="Google" id="ProtNLM"/>
    </source>
</evidence>
<dbReference type="AlphaFoldDB" id="A0A0V8RUF1"/>
<keyword evidence="1" id="KW-0812">Transmembrane</keyword>
<protein>
    <recommendedName>
        <fullName evidence="4">Metal-dependent hydrolase</fullName>
    </recommendedName>
</protein>
<sequence length="145" mass="15140">MFAVSLAVTVMAELGEPPGAVMLASTVAALAAAIPDLDLHTAHRALLHNVPVMLALTILAYAASLAAAPWAAWLVAAGFLLGYSSHLLLDMLTVRGVALLYPFQRRFYRLARLRSSDPLANKLLQAASAAVAAYSLASAGMIGAR</sequence>
<dbReference type="EMBL" id="LNTB01000001">
    <property type="protein sequence ID" value="KSW11624.1"/>
    <property type="molecule type" value="Genomic_DNA"/>
</dbReference>
<keyword evidence="1" id="KW-0472">Membrane</keyword>
<feature type="transmembrane region" description="Helical" evidence="1">
    <location>
        <begin position="53"/>
        <end position="80"/>
    </location>
</feature>
<evidence type="ECO:0000256" key="1">
    <source>
        <dbReference type="SAM" id="Phobius"/>
    </source>
</evidence>
<gene>
    <name evidence="2" type="ORF">CF15_01995</name>
</gene>
<dbReference type="Pfam" id="PF04307">
    <property type="entry name" value="YdjM"/>
    <property type="match status" value="1"/>
</dbReference>
<evidence type="ECO:0000313" key="3">
    <source>
        <dbReference type="Proteomes" id="UP000053352"/>
    </source>
</evidence>
<keyword evidence="1" id="KW-1133">Transmembrane helix</keyword>
<accession>A0A0V8RUF1</accession>
<reference evidence="2 3" key="1">
    <citation type="submission" date="2015-11" db="EMBL/GenBank/DDBJ databases">
        <title>Genome sequence of Pyrodictium occultum PL-19, a marine hyperthermophilic archaeon isolated from Volcano, Italy.</title>
        <authorList>
            <person name="Utturkar S."/>
            <person name="Huber H."/>
            <person name="Leptihn S."/>
            <person name="Brown S."/>
            <person name="Stetter K.O."/>
            <person name="Podar M."/>
        </authorList>
    </citation>
    <scope>NUCLEOTIDE SEQUENCE [LARGE SCALE GENOMIC DNA]</scope>
    <source>
        <strain evidence="2 3">PL-19</strain>
    </source>
</reference>
<keyword evidence="3" id="KW-1185">Reference proteome</keyword>
<evidence type="ECO:0000313" key="2">
    <source>
        <dbReference type="EMBL" id="KSW11624.1"/>
    </source>
</evidence>